<dbReference type="Proteomes" id="UP000178249">
    <property type="component" value="Unassembled WGS sequence"/>
</dbReference>
<comment type="caution">
    <text evidence="2">The sequence shown here is derived from an EMBL/GenBank/DDBJ whole genome shotgun (WGS) entry which is preliminary data.</text>
</comment>
<evidence type="ECO:0000313" key="2">
    <source>
        <dbReference type="EMBL" id="OGG43295.1"/>
    </source>
</evidence>
<organism evidence="2 3">
    <name type="scientific">Candidatus Kaiserbacteria bacterium RIFCSPHIGHO2_01_FULL_48_10</name>
    <dbReference type="NCBI Taxonomy" id="1798476"/>
    <lineage>
        <taxon>Bacteria</taxon>
        <taxon>Candidatus Kaiseribacteriota</taxon>
    </lineage>
</organism>
<dbReference type="AlphaFoldDB" id="A0A1F6C261"/>
<feature type="chain" id="PRO_5009523214" evidence="1">
    <location>
        <begin position="22"/>
        <end position="154"/>
    </location>
</feature>
<protein>
    <submittedName>
        <fullName evidence="2">Uncharacterized protein</fullName>
    </submittedName>
</protein>
<keyword evidence="1" id="KW-0732">Signal</keyword>
<reference evidence="2 3" key="1">
    <citation type="journal article" date="2016" name="Nat. Commun.">
        <title>Thousands of microbial genomes shed light on interconnected biogeochemical processes in an aquifer system.</title>
        <authorList>
            <person name="Anantharaman K."/>
            <person name="Brown C.T."/>
            <person name="Hug L.A."/>
            <person name="Sharon I."/>
            <person name="Castelle C.J."/>
            <person name="Probst A.J."/>
            <person name="Thomas B.C."/>
            <person name="Singh A."/>
            <person name="Wilkins M.J."/>
            <person name="Karaoz U."/>
            <person name="Brodie E.L."/>
            <person name="Williams K.H."/>
            <person name="Hubbard S.S."/>
            <person name="Banfield J.F."/>
        </authorList>
    </citation>
    <scope>NUCLEOTIDE SEQUENCE [LARGE SCALE GENOMIC DNA]</scope>
</reference>
<feature type="signal peptide" evidence="1">
    <location>
        <begin position="1"/>
        <end position="21"/>
    </location>
</feature>
<name>A0A1F6C261_9BACT</name>
<proteinExistence type="predicted"/>
<evidence type="ECO:0000256" key="1">
    <source>
        <dbReference type="SAM" id="SignalP"/>
    </source>
</evidence>
<accession>A0A1F6C261</accession>
<evidence type="ECO:0000313" key="3">
    <source>
        <dbReference type="Proteomes" id="UP000178249"/>
    </source>
</evidence>
<dbReference type="EMBL" id="MFKP01000045">
    <property type="protein sequence ID" value="OGG43295.1"/>
    <property type="molecule type" value="Genomic_DNA"/>
</dbReference>
<gene>
    <name evidence="2" type="ORF">A2841_03835</name>
</gene>
<sequence>MKFLYAGVLVFLAGASTVAFAQQSAVSAIAVSAAGYTCRVTGGSILSFTATCNKTVQPAAARASIPKINAPAANSPFGTTLAIGSRLYGSDPFNEVLTCNNNIVINLLQQCPTIPNFLQYAAIQCVRQKHPDSCGRTSVGDCCLSFPQASRASQ</sequence>